<dbReference type="GO" id="GO:0004185">
    <property type="term" value="F:serine-type carboxypeptidase activity"/>
    <property type="evidence" value="ECO:0007669"/>
    <property type="project" value="InterPro"/>
</dbReference>
<reference evidence="3 4" key="1">
    <citation type="journal article" date="2011" name="J. Bacteriol.">
        <title>Genome sequence of the ethanol-producing Zymomonas mobilis subsp. mobilis lectotype strain ATCC 10988.</title>
        <authorList>
            <person name="Pappas K.M."/>
            <person name="Kouvelis V.N."/>
            <person name="Saunders E."/>
            <person name="Brettin T.S."/>
            <person name="Bruce D."/>
            <person name="Detter C."/>
            <person name="Balakireva M."/>
            <person name="Han C.S."/>
            <person name="Savvakis G."/>
            <person name="Kyrpides N.C."/>
            <person name="Typas M.A."/>
        </authorList>
    </citation>
    <scope>NUCLEOTIDE SEQUENCE [LARGE SCALE GENOMIC DNA]</scope>
    <source>
        <strain evidence="4">ATCC 10988 / DSM 424 / CCUG 17860 / LMG 404 / NCIMB 8938 / NRRL B-806 / ZM1</strain>
    </source>
</reference>
<dbReference type="EMBL" id="CP002850">
    <property type="protein sequence ID" value="AEH62166.1"/>
    <property type="molecule type" value="Genomic_DNA"/>
</dbReference>
<dbReference type="Proteomes" id="UP000001494">
    <property type="component" value="Chromosome"/>
</dbReference>
<proteinExistence type="predicted"/>
<evidence type="ECO:0000256" key="2">
    <source>
        <dbReference type="SAM" id="SignalP"/>
    </source>
</evidence>
<dbReference type="GO" id="GO:0006508">
    <property type="term" value="P:proteolysis"/>
    <property type="evidence" value="ECO:0007669"/>
    <property type="project" value="InterPro"/>
</dbReference>
<dbReference type="AlphaFoldDB" id="A0A0H3G054"/>
<feature type="chain" id="PRO_5002609613" evidence="2">
    <location>
        <begin position="19"/>
        <end position="531"/>
    </location>
</feature>
<keyword evidence="3" id="KW-0645">Protease</keyword>
<feature type="signal peptide" evidence="2">
    <location>
        <begin position="1"/>
        <end position="18"/>
    </location>
</feature>
<dbReference type="RefSeq" id="WP_014500447.1">
    <property type="nucleotide sequence ID" value="NC_017262.1"/>
</dbReference>
<feature type="compositionally biased region" description="Polar residues" evidence="1">
    <location>
        <begin position="40"/>
        <end position="52"/>
    </location>
</feature>
<dbReference type="SUPFAM" id="SSF53474">
    <property type="entry name" value="alpha/beta-Hydrolases"/>
    <property type="match status" value="1"/>
</dbReference>
<evidence type="ECO:0000313" key="3">
    <source>
        <dbReference type="EMBL" id="AEH62166.1"/>
    </source>
</evidence>
<feature type="region of interest" description="Disordered" evidence="1">
    <location>
        <begin position="23"/>
        <end position="54"/>
    </location>
</feature>
<evidence type="ECO:0000313" key="4">
    <source>
        <dbReference type="Proteomes" id="UP000001494"/>
    </source>
</evidence>
<dbReference type="InterPro" id="IPR029058">
    <property type="entry name" value="AB_hydrolase_fold"/>
</dbReference>
<dbReference type="KEGG" id="zmm:Zmob_0316"/>
<dbReference type="Gene3D" id="3.40.50.1820">
    <property type="entry name" value="alpha/beta hydrolase"/>
    <property type="match status" value="1"/>
</dbReference>
<sequence length="531" mass="59187" precursor="true">MRFSLLVTSLLFSASTLAAPAMADHSHKKDFDKKVENKEQNPVPTDDIQSNWAKPPVAEQEKTTEHSVSLNGKELHYKATAGTLTIRDDNGKPTASVFYTAYTLDTKNLATKNRPVTFFYNGGPGSSSLWLHVGSFAPVKVNTTDPVTIRPAPYSFGVNPDSMLDISDLVFIDAVGAGYSRPLGDTKGAAFWGVDQDARAFAKTIERYVNKNQRWSSPKYLFGESYGTTRSGQLVNLLQNDGMQFNGVVLLSSILNYGIRQAGYDHIYKAYLPSYAATAWYHNKLANRPADLKNFLDQARAFAAGDYAAALEKGDLISDAEKNRVAQQMSVFTGLSPEFIKLNNLRVELGSFRKELLRDRHLTTGRLDARYTGIDTEPAGESPEYDASGSAVSGAFYALFRDYLGRDLGYQSDLDYRISIYGQPGFNWDWKHKAPTGSFPQEMPDVAVDLSAAMRENPHLKILSLNGYYDMATPFFATEYDLSHMMLEPAQRTNISYRYYPSGHMVYLDPASLHQMKKDIAVFYGQTTTKE</sequence>
<dbReference type="eggNOG" id="COG2939">
    <property type="taxonomic scope" value="Bacteria"/>
</dbReference>
<feature type="compositionally biased region" description="Basic and acidic residues" evidence="1">
    <location>
        <begin position="24"/>
        <end position="39"/>
    </location>
</feature>
<dbReference type="OrthoDB" id="9770107at2"/>
<keyword evidence="3" id="KW-0121">Carboxypeptidase</keyword>
<organism evidence="3 4">
    <name type="scientific">Zymomonas mobilis subsp. mobilis (strain ATCC 10988 / DSM 424 / LMG 404 / NCIMB 8938 / NRRL B-806 / ZM1)</name>
    <dbReference type="NCBI Taxonomy" id="555217"/>
    <lineage>
        <taxon>Bacteria</taxon>
        <taxon>Pseudomonadati</taxon>
        <taxon>Pseudomonadota</taxon>
        <taxon>Alphaproteobacteria</taxon>
        <taxon>Sphingomonadales</taxon>
        <taxon>Zymomonadaceae</taxon>
        <taxon>Zymomonas</taxon>
    </lineage>
</organism>
<dbReference type="InterPro" id="IPR001563">
    <property type="entry name" value="Peptidase_S10"/>
</dbReference>
<accession>A0A0H3G054</accession>
<keyword evidence="3" id="KW-0378">Hydrolase</keyword>
<keyword evidence="2" id="KW-0732">Signal</keyword>
<gene>
    <name evidence="3" type="ordered locus">Zmob_0316</name>
</gene>
<protein>
    <submittedName>
        <fullName evidence="3">Peptidase S10 serine carboxypeptidase</fullName>
    </submittedName>
</protein>
<evidence type="ECO:0000256" key="1">
    <source>
        <dbReference type="SAM" id="MobiDB-lite"/>
    </source>
</evidence>
<name>A0A0H3G054_ZYMMA</name>
<dbReference type="HOGENOM" id="CLU_032786_0_0_5"/>
<dbReference type="Pfam" id="PF00450">
    <property type="entry name" value="Peptidase_S10"/>
    <property type="match status" value="1"/>
</dbReference>